<gene>
    <name evidence="9" type="ORF">KFL_000690010</name>
</gene>
<evidence type="ECO:0000256" key="5">
    <source>
        <dbReference type="ARBA" id="ARBA00023266"/>
    </source>
</evidence>
<keyword evidence="1" id="KW-0808">Transferase</keyword>
<dbReference type="InterPro" id="IPR016188">
    <property type="entry name" value="PurM-like_N"/>
</dbReference>
<keyword evidence="5" id="KW-0711">Selenium</keyword>
<dbReference type="InterPro" id="IPR036921">
    <property type="entry name" value="PurM-like_N_sf"/>
</dbReference>
<evidence type="ECO:0000259" key="8">
    <source>
        <dbReference type="Pfam" id="PF07992"/>
    </source>
</evidence>
<dbReference type="EMBL" id="DF237018">
    <property type="protein sequence ID" value="GAQ81019.1"/>
    <property type="molecule type" value="Genomic_DNA"/>
</dbReference>
<evidence type="ECO:0000256" key="1">
    <source>
        <dbReference type="ARBA" id="ARBA00022679"/>
    </source>
</evidence>
<dbReference type="GO" id="GO:0016260">
    <property type="term" value="P:selenocysteine biosynthetic process"/>
    <property type="evidence" value="ECO:0000318"/>
    <property type="project" value="GO_Central"/>
</dbReference>
<dbReference type="InterPro" id="IPR017584">
    <property type="entry name" value="Pyridine_nucleo_diS_OxRdtase_N"/>
</dbReference>
<dbReference type="Pfam" id="PF02769">
    <property type="entry name" value="AIRS_C"/>
    <property type="match status" value="1"/>
</dbReference>
<evidence type="ECO:0000313" key="9">
    <source>
        <dbReference type="EMBL" id="GAQ81019.1"/>
    </source>
</evidence>
<protein>
    <submittedName>
        <fullName evidence="9">Selenide, water dikinase</fullName>
    </submittedName>
</protein>
<evidence type="ECO:0000256" key="3">
    <source>
        <dbReference type="ARBA" id="ARBA00022777"/>
    </source>
</evidence>
<dbReference type="NCBIfam" id="TIGR00476">
    <property type="entry name" value="selD"/>
    <property type="match status" value="1"/>
</dbReference>
<dbReference type="Gene3D" id="3.30.1330.10">
    <property type="entry name" value="PurM-like, N-terminal domain"/>
    <property type="match status" value="1"/>
</dbReference>
<dbReference type="GO" id="GO:0005524">
    <property type="term" value="F:ATP binding"/>
    <property type="evidence" value="ECO:0007669"/>
    <property type="project" value="UniProtKB-KW"/>
</dbReference>
<dbReference type="OMA" id="HACSDLW"/>
<dbReference type="Gene3D" id="3.50.50.100">
    <property type="match status" value="1"/>
</dbReference>
<organism evidence="9 10">
    <name type="scientific">Klebsormidium nitens</name>
    <name type="common">Green alga</name>
    <name type="synonym">Ulothrix nitens</name>
    <dbReference type="NCBI Taxonomy" id="105231"/>
    <lineage>
        <taxon>Eukaryota</taxon>
        <taxon>Viridiplantae</taxon>
        <taxon>Streptophyta</taxon>
        <taxon>Klebsormidiophyceae</taxon>
        <taxon>Klebsormidiales</taxon>
        <taxon>Klebsormidiaceae</taxon>
        <taxon>Klebsormidium</taxon>
    </lineage>
</organism>
<feature type="domain" description="PurM-like C-terminal" evidence="7">
    <location>
        <begin position="571"/>
        <end position="744"/>
    </location>
</feature>
<dbReference type="Gene3D" id="3.90.650.10">
    <property type="entry name" value="PurM-like C-terminal domain"/>
    <property type="match status" value="1"/>
</dbReference>
<dbReference type="SUPFAM" id="SSF56042">
    <property type="entry name" value="PurM C-terminal domain-like"/>
    <property type="match status" value="1"/>
</dbReference>
<evidence type="ECO:0000256" key="2">
    <source>
        <dbReference type="ARBA" id="ARBA00022741"/>
    </source>
</evidence>
<feature type="domain" description="FAD/NAD(P)-binding" evidence="8">
    <location>
        <begin position="14"/>
        <end position="317"/>
    </location>
</feature>
<sequence>MQDAGTAAGVVVKDLVLLGGGHSHVHVLKSFAMQPLPGVRLTLITRDVHTPYSGMLPGYVAGHYEYDDCHVDLRPLARLAAARLLHCTATSLDRDSRLVHLQGRPPIPYDVLSIDIGITPLQDVPGSSEHTTAVKPIDSFTARWADLAERVVASAEALCVAVVGGGAGGVELCLAMQHALQQRLRQAGKDPGRVTFRLHTRGRLLAQHPPRVGRIFARILKERGVAVVDGGVAAVRAGELELVGGAVLPFSECIWCTQGGAQPWLHKTGLALDAAGFIDVDATLRSTNDPAVFAAGDIHSSKQYPRPKAGVYAVRQGPPLAANLRRSLLGQPLRPFVPQSTALAIISTGNKYAVASKGGFALEGAWLWPIKDWIDRRWMALYSHLPPMALPAPSPSEVASAAGPAAVAAVGAARMRCGGCGAKVGAPVLQRVLARLDAPTRPEVVVGLGDDAAVVRLPPGTVGVHTVDVLRALVDDEYTFGAIAANHALGDCYAMGAQPLSALAIATLPYGLDSKVEADLFQLMAGAASVLRTAECALVGGHTSEGADLALGFAVHGAVAEAAVLRKGGLQPGDRLLLTKAVGTGALFAADMRGQCAGRDVDTAVASMLQSSREAAAALRSAGATAVTDVTGFGLLGHLEEMVRASGVDVAVSLPAVPVLPGAAAAVAAGYVSSLHASNQYAAGAVSNREEAAQHPLFPLLTDPQTAGGLLAGVPAAAASECLQALHRAGYTEAAEIGRVVEGSGSPIPIVVELTLVPAKNTPTSDNEGGGPSQAVAGP</sequence>
<evidence type="ECO:0000259" key="6">
    <source>
        <dbReference type="Pfam" id="PF00586"/>
    </source>
</evidence>
<name>A0A1Y1HV03_KLENI</name>
<evidence type="ECO:0000313" key="10">
    <source>
        <dbReference type="Proteomes" id="UP000054558"/>
    </source>
</evidence>
<evidence type="ECO:0000259" key="7">
    <source>
        <dbReference type="Pfam" id="PF02769"/>
    </source>
</evidence>
<dbReference type="GO" id="GO:0016491">
    <property type="term" value="F:oxidoreductase activity"/>
    <property type="evidence" value="ECO:0007669"/>
    <property type="project" value="InterPro"/>
</dbReference>
<keyword evidence="4" id="KW-0067">ATP-binding</keyword>
<dbReference type="GO" id="GO:0004756">
    <property type="term" value="F:selenide, water dikinase activity"/>
    <property type="evidence" value="ECO:0000318"/>
    <property type="project" value="GO_Central"/>
</dbReference>
<dbReference type="SUPFAM" id="SSF55326">
    <property type="entry name" value="PurM N-terminal domain-like"/>
    <property type="match status" value="1"/>
</dbReference>
<dbReference type="PANTHER" id="PTHR10256:SF0">
    <property type="entry name" value="INACTIVE SELENIDE, WATER DIKINASE-LIKE PROTEIN-RELATED"/>
    <property type="match status" value="1"/>
</dbReference>
<keyword evidence="3 9" id="KW-0418">Kinase</keyword>
<dbReference type="CDD" id="cd02195">
    <property type="entry name" value="SelD"/>
    <property type="match status" value="1"/>
</dbReference>
<dbReference type="OrthoDB" id="409395at2759"/>
<dbReference type="InterPro" id="IPR036676">
    <property type="entry name" value="PurM-like_C_sf"/>
</dbReference>
<accession>A0A1Y1HV03</accession>
<keyword evidence="2" id="KW-0547">Nucleotide-binding</keyword>
<dbReference type="GO" id="GO:0005737">
    <property type="term" value="C:cytoplasm"/>
    <property type="evidence" value="ECO:0000318"/>
    <property type="project" value="GO_Central"/>
</dbReference>
<keyword evidence="10" id="KW-1185">Reference proteome</keyword>
<dbReference type="InterPro" id="IPR010918">
    <property type="entry name" value="PurM-like_C_dom"/>
</dbReference>
<dbReference type="InterPro" id="IPR023753">
    <property type="entry name" value="FAD/NAD-binding_dom"/>
</dbReference>
<proteinExistence type="predicted"/>
<dbReference type="Pfam" id="PF00586">
    <property type="entry name" value="AIRS"/>
    <property type="match status" value="1"/>
</dbReference>
<evidence type="ECO:0000256" key="4">
    <source>
        <dbReference type="ARBA" id="ARBA00022840"/>
    </source>
</evidence>
<feature type="domain" description="PurM-like N-terminal" evidence="6">
    <location>
        <begin position="449"/>
        <end position="559"/>
    </location>
</feature>
<dbReference type="Pfam" id="PF07992">
    <property type="entry name" value="Pyr_redox_2"/>
    <property type="match status" value="1"/>
</dbReference>
<dbReference type="NCBIfam" id="TIGR03169">
    <property type="entry name" value="Nterm_to_SelD"/>
    <property type="match status" value="1"/>
</dbReference>
<dbReference type="STRING" id="105231.A0A1Y1HV03"/>
<dbReference type="AlphaFoldDB" id="A0A1Y1HV03"/>
<dbReference type="PANTHER" id="PTHR10256">
    <property type="entry name" value="SELENIDE, WATER DIKINASE"/>
    <property type="match status" value="1"/>
</dbReference>
<reference evidence="9 10" key="1">
    <citation type="journal article" date="2014" name="Nat. Commun.">
        <title>Klebsormidium flaccidum genome reveals primary factors for plant terrestrial adaptation.</title>
        <authorList>
            <person name="Hori K."/>
            <person name="Maruyama F."/>
            <person name="Fujisawa T."/>
            <person name="Togashi T."/>
            <person name="Yamamoto N."/>
            <person name="Seo M."/>
            <person name="Sato S."/>
            <person name="Yamada T."/>
            <person name="Mori H."/>
            <person name="Tajima N."/>
            <person name="Moriyama T."/>
            <person name="Ikeuchi M."/>
            <person name="Watanabe M."/>
            <person name="Wada H."/>
            <person name="Kobayashi K."/>
            <person name="Saito M."/>
            <person name="Masuda T."/>
            <person name="Sasaki-Sekimoto Y."/>
            <person name="Mashiguchi K."/>
            <person name="Awai K."/>
            <person name="Shimojima M."/>
            <person name="Masuda S."/>
            <person name="Iwai M."/>
            <person name="Nobusawa T."/>
            <person name="Narise T."/>
            <person name="Kondo S."/>
            <person name="Saito H."/>
            <person name="Sato R."/>
            <person name="Murakawa M."/>
            <person name="Ihara Y."/>
            <person name="Oshima-Yamada Y."/>
            <person name="Ohtaka K."/>
            <person name="Satoh M."/>
            <person name="Sonobe K."/>
            <person name="Ishii M."/>
            <person name="Ohtani R."/>
            <person name="Kanamori-Sato M."/>
            <person name="Honoki R."/>
            <person name="Miyazaki D."/>
            <person name="Mochizuki H."/>
            <person name="Umetsu J."/>
            <person name="Higashi K."/>
            <person name="Shibata D."/>
            <person name="Kamiya Y."/>
            <person name="Sato N."/>
            <person name="Nakamura Y."/>
            <person name="Tabata S."/>
            <person name="Ida S."/>
            <person name="Kurokawa K."/>
            <person name="Ohta H."/>
        </authorList>
    </citation>
    <scope>NUCLEOTIDE SEQUENCE [LARGE SCALE GENOMIC DNA]</scope>
    <source>
        <strain evidence="9 10">NIES-2285</strain>
    </source>
</reference>
<dbReference type="InterPro" id="IPR004536">
    <property type="entry name" value="SPS/SelD"/>
</dbReference>
<dbReference type="SUPFAM" id="SSF51905">
    <property type="entry name" value="FAD/NAD(P)-binding domain"/>
    <property type="match status" value="2"/>
</dbReference>
<dbReference type="Proteomes" id="UP000054558">
    <property type="component" value="Unassembled WGS sequence"/>
</dbReference>
<dbReference type="InterPro" id="IPR036188">
    <property type="entry name" value="FAD/NAD-bd_sf"/>
</dbReference>